<dbReference type="PANTHER" id="PTHR45586">
    <property type="entry name" value="TPR REPEAT-CONTAINING PROTEIN PA4667"/>
    <property type="match status" value="1"/>
</dbReference>
<keyword evidence="2 3" id="KW-0802">TPR repeat</keyword>
<accession>A0ABT3IVS8</accession>
<dbReference type="RefSeq" id="WP_264734885.1">
    <property type="nucleotide sequence ID" value="NZ_JAPDNR010000001.1"/>
</dbReference>
<evidence type="ECO:0000256" key="1">
    <source>
        <dbReference type="ARBA" id="ARBA00022737"/>
    </source>
</evidence>
<dbReference type="Proteomes" id="UP001207742">
    <property type="component" value="Unassembled WGS sequence"/>
</dbReference>
<evidence type="ECO:0000256" key="4">
    <source>
        <dbReference type="SAM" id="SignalP"/>
    </source>
</evidence>
<keyword evidence="1" id="KW-0677">Repeat</keyword>
<evidence type="ECO:0000313" key="5">
    <source>
        <dbReference type="EMBL" id="MCW3488077.1"/>
    </source>
</evidence>
<evidence type="ECO:0000313" key="6">
    <source>
        <dbReference type="Proteomes" id="UP001207742"/>
    </source>
</evidence>
<dbReference type="EMBL" id="JAPDNS010000002">
    <property type="protein sequence ID" value="MCW3488077.1"/>
    <property type="molecule type" value="Genomic_DNA"/>
</dbReference>
<sequence>MHKTGVLLTSLLLVCCQLMAQQPIDRHQLMDYLQNQQYNQAVDYLLPKVQSTDAGQIALLAYTYYQAGKPTEAITQYEKVLTLNPDHIAAHQYLAALYMQQERYPAAIDHYQQLTRLQPNHAGHFKQLSFAWFAAQQPDTAFPLLQKAWQLNPADPKVTARLGEEWLDRKNYTTADSLLQAYLRSDSTQAPVIMVAVRATYFLKNYVRCTALGEQLMRLNIASPNTFSYVTAAYFQLKQYQQCIAVKDYLMLRNAAAENILYYAAMAHTQLKQFRESNTLLQLCISMAKSPGLDNYYSGMSANYEAMRQYKPAVASLDTAWYLFHQPLRQYSIGRIYEVHLKNKPVADRYYKRYLQVGRPSNENEADIYKYLRARIEK</sequence>
<feature type="chain" id="PRO_5046901121" evidence="4">
    <location>
        <begin position="21"/>
        <end position="378"/>
    </location>
</feature>
<dbReference type="PROSITE" id="PS50005">
    <property type="entry name" value="TPR"/>
    <property type="match status" value="2"/>
</dbReference>
<reference evidence="5 6" key="1">
    <citation type="submission" date="2022-10" db="EMBL/GenBank/DDBJ databases">
        <title>Chitinophaga nivalis PC15 sp. nov., isolated from Pyeongchang county, South Korea.</title>
        <authorList>
            <person name="Trinh H.N."/>
        </authorList>
    </citation>
    <scope>NUCLEOTIDE SEQUENCE [LARGE SCALE GENOMIC DNA]</scope>
    <source>
        <strain evidence="5 6">PC14</strain>
    </source>
</reference>
<dbReference type="InterPro" id="IPR051012">
    <property type="entry name" value="CellSynth/LPSAsmb/PSIAsmb"/>
</dbReference>
<keyword evidence="4" id="KW-0732">Signal</keyword>
<dbReference type="InterPro" id="IPR019734">
    <property type="entry name" value="TPR_rpt"/>
</dbReference>
<dbReference type="Gene3D" id="1.25.40.10">
    <property type="entry name" value="Tetratricopeptide repeat domain"/>
    <property type="match status" value="2"/>
</dbReference>
<dbReference type="InterPro" id="IPR011990">
    <property type="entry name" value="TPR-like_helical_dom_sf"/>
</dbReference>
<name>A0ABT3IVS8_9BACT</name>
<feature type="signal peptide" evidence="4">
    <location>
        <begin position="1"/>
        <end position="20"/>
    </location>
</feature>
<dbReference type="SMART" id="SM00028">
    <property type="entry name" value="TPR"/>
    <property type="match status" value="3"/>
</dbReference>
<dbReference type="SUPFAM" id="SSF48452">
    <property type="entry name" value="TPR-like"/>
    <property type="match status" value="2"/>
</dbReference>
<evidence type="ECO:0000256" key="2">
    <source>
        <dbReference type="ARBA" id="ARBA00022803"/>
    </source>
</evidence>
<feature type="repeat" description="TPR" evidence="3">
    <location>
        <begin position="88"/>
        <end position="121"/>
    </location>
</feature>
<gene>
    <name evidence="5" type="ORF">OL497_29560</name>
</gene>
<comment type="caution">
    <text evidence="5">The sequence shown here is derived from an EMBL/GenBank/DDBJ whole genome shotgun (WGS) entry which is preliminary data.</text>
</comment>
<evidence type="ECO:0000256" key="3">
    <source>
        <dbReference type="PROSITE-ProRule" id="PRU00339"/>
    </source>
</evidence>
<dbReference type="Pfam" id="PF14559">
    <property type="entry name" value="TPR_19"/>
    <property type="match status" value="2"/>
</dbReference>
<organism evidence="5 6">
    <name type="scientific">Chitinophaga nivalis</name>
    <dbReference type="NCBI Taxonomy" id="2991709"/>
    <lineage>
        <taxon>Bacteria</taxon>
        <taxon>Pseudomonadati</taxon>
        <taxon>Bacteroidota</taxon>
        <taxon>Chitinophagia</taxon>
        <taxon>Chitinophagales</taxon>
        <taxon>Chitinophagaceae</taxon>
        <taxon>Chitinophaga</taxon>
    </lineage>
</organism>
<feature type="repeat" description="TPR" evidence="3">
    <location>
        <begin position="54"/>
        <end position="87"/>
    </location>
</feature>
<dbReference type="PANTHER" id="PTHR45586:SF1">
    <property type="entry name" value="LIPOPOLYSACCHARIDE ASSEMBLY PROTEIN B"/>
    <property type="match status" value="1"/>
</dbReference>
<protein>
    <submittedName>
        <fullName evidence="5">Tetratricopeptide repeat protein</fullName>
    </submittedName>
</protein>
<keyword evidence="6" id="KW-1185">Reference proteome</keyword>
<proteinExistence type="predicted"/>